<keyword evidence="3" id="KW-1185">Reference proteome</keyword>
<comment type="caution">
    <text evidence="2">The sequence shown here is derived from an EMBL/GenBank/DDBJ whole genome shotgun (WGS) entry which is preliminary data.</text>
</comment>
<accession>A0ABR4PL01</accession>
<reference evidence="2 3" key="1">
    <citation type="submission" date="2024-06" db="EMBL/GenBank/DDBJ databases">
        <title>Complete genome of Phlyctema vagabunda strain 19-DSS-EL-015.</title>
        <authorList>
            <person name="Fiorenzani C."/>
        </authorList>
    </citation>
    <scope>NUCLEOTIDE SEQUENCE [LARGE SCALE GENOMIC DNA]</scope>
    <source>
        <strain evidence="2 3">19-DSS-EL-015</strain>
    </source>
</reference>
<evidence type="ECO:0000313" key="3">
    <source>
        <dbReference type="Proteomes" id="UP001629113"/>
    </source>
</evidence>
<feature type="compositionally biased region" description="Basic and acidic residues" evidence="1">
    <location>
        <begin position="100"/>
        <end position="131"/>
    </location>
</feature>
<proteinExistence type="predicted"/>
<gene>
    <name evidence="2" type="ORF">PVAG01_05726</name>
</gene>
<sequence>MSSQPSTVDVARDAAANVIGNAAAAVSTESTKSSKPQITKDLQGQVCEKGSFKDQLSQASQGHPEPKETTYLEKALSYIPGVEPARAESQEQEPPNESRPPVRPDHDIQVEEFIRDQYRTDGKKPTKMREDSESDPVNAA</sequence>
<feature type="compositionally biased region" description="Polar residues" evidence="1">
    <location>
        <begin position="27"/>
        <end position="42"/>
    </location>
</feature>
<organism evidence="2 3">
    <name type="scientific">Phlyctema vagabunda</name>
    <dbReference type="NCBI Taxonomy" id="108571"/>
    <lineage>
        <taxon>Eukaryota</taxon>
        <taxon>Fungi</taxon>
        <taxon>Dikarya</taxon>
        <taxon>Ascomycota</taxon>
        <taxon>Pezizomycotina</taxon>
        <taxon>Leotiomycetes</taxon>
        <taxon>Helotiales</taxon>
        <taxon>Dermateaceae</taxon>
        <taxon>Phlyctema</taxon>
    </lineage>
</organism>
<evidence type="ECO:0000313" key="2">
    <source>
        <dbReference type="EMBL" id="KAL3423980.1"/>
    </source>
</evidence>
<protein>
    <submittedName>
        <fullName evidence="2">Uncharacterized protein</fullName>
    </submittedName>
</protein>
<dbReference type="Proteomes" id="UP001629113">
    <property type="component" value="Unassembled WGS sequence"/>
</dbReference>
<dbReference type="EMBL" id="JBFCZG010000004">
    <property type="protein sequence ID" value="KAL3423980.1"/>
    <property type="molecule type" value="Genomic_DNA"/>
</dbReference>
<name>A0ABR4PL01_9HELO</name>
<feature type="region of interest" description="Disordered" evidence="1">
    <location>
        <begin position="23"/>
        <end position="140"/>
    </location>
</feature>
<evidence type="ECO:0000256" key="1">
    <source>
        <dbReference type="SAM" id="MobiDB-lite"/>
    </source>
</evidence>